<feature type="binding site" evidence="2">
    <location>
        <begin position="84"/>
        <end position="91"/>
    </location>
    <ligand>
        <name>ATP</name>
        <dbReference type="ChEBI" id="CHEBI:30616"/>
    </ligand>
</feature>
<dbReference type="GO" id="GO:0008017">
    <property type="term" value="F:microtubule binding"/>
    <property type="evidence" value="ECO:0007669"/>
    <property type="project" value="InterPro"/>
</dbReference>
<dbReference type="PANTHER" id="PTHR47968:SF17">
    <property type="entry name" value="KINESIN-LIKE PROTEIN"/>
    <property type="match status" value="1"/>
</dbReference>
<dbReference type="InterPro" id="IPR027640">
    <property type="entry name" value="Kinesin-like_fam"/>
</dbReference>
<evidence type="ECO:0000313" key="4">
    <source>
        <dbReference type="EMBL" id="KAF2070630.1"/>
    </source>
</evidence>
<name>A0A8J4PMC1_9MYCE</name>
<dbReference type="GO" id="GO:0003777">
    <property type="term" value="F:microtubule motor activity"/>
    <property type="evidence" value="ECO:0007669"/>
    <property type="project" value="InterPro"/>
</dbReference>
<dbReference type="PANTHER" id="PTHR47968">
    <property type="entry name" value="CENTROMERE PROTEIN E"/>
    <property type="match status" value="1"/>
</dbReference>
<keyword evidence="5" id="KW-1185">Reference proteome</keyword>
<dbReference type="InterPro" id="IPR001752">
    <property type="entry name" value="Kinesin_motor_dom"/>
</dbReference>
<protein>
    <recommendedName>
        <fullName evidence="3">Kinesin motor domain-containing protein</fullName>
    </recommendedName>
</protein>
<keyword evidence="1" id="KW-0813">Transport</keyword>
<evidence type="ECO:0000256" key="1">
    <source>
        <dbReference type="ARBA" id="ARBA00022448"/>
    </source>
</evidence>
<dbReference type="InterPro" id="IPR036961">
    <property type="entry name" value="Kinesin_motor_dom_sf"/>
</dbReference>
<dbReference type="GO" id="GO:0007018">
    <property type="term" value="P:microtubule-based movement"/>
    <property type="evidence" value="ECO:0007669"/>
    <property type="project" value="InterPro"/>
</dbReference>
<evidence type="ECO:0000313" key="5">
    <source>
        <dbReference type="Proteomes" id="UP000695562"/>
    </source>
</evidence>
<dbReference type="Proteomes" id="UP000695562">
    <property type="component" value="Unassembled WGS sequence"/>
</dbReference>
<dbReference type="AlphaFoldDB" id="A0A8J4PMC1"/>
<keyword evidence="2" id="KW-0505">Motor protein</keyword>
<keyword evidence="2" id="KW-0547">Nucleotide-binding</keyword>
<comment type="similarity">
    <text evidence="2">Belongs to the TRAFAC class myosin-kinesin ATPase superfamily. Kinesin family.</text>
</comment>
<dbReference type="InterPro" id="IPR027417">
    <property type="entry name" value="P-loop_NTPase"/>
</dbReference>
<gene>
    <name evidence="4" type="ORF">CYY_008054</name>
</gene>
<dbReference type="OrthoDB" id="3176171at2759"/>
<reference evidence="4" key="1">
    <citation type="submission" date="2020-01" db="EMBL/GenBank/DDBJ databases">
        <title>Development of genomics and gene disruption for Polysphondylium violaceum indicates a role for the polyketide synthase stlB in stalk morphogenesis.</title>
        <authorList>
            <person name="Narita B."/>
            <person name="Kawabe Y."/>
            <person name="Kin K."/>
            <person name="Saito T."/>
            <person name="Gibbs R."/>
            <person name="Kuspa A."/>
            <person name="Muzny D."/>
            <person name="Queller D."/>
            <person name="Richards S."/>
            <person name="Strassman J."/>
            <person name="Sucgang R."/>
            <person name="Worley K."/>
            <person name="Schaap P."/>
        </authorList>
    </citation>
    <scope>NUCLEOTIDE SEQUENCE</scope>
    <source>
        <strain evidence="4">QSvi11</strain>
    </source>
</reference>
<keyword evidence="2" id="KW-0067">ATP-binding</keyword>
<evidence type="ECO:0000256" key="2">
    <source>
        <dbReference type="PROSITE-ProRule" id="PRU00283"/>
    </source>
</evidence>
<comment type="caution">
    <text evidence="4">The sequence shown here is derived from an EMBL/GenBank/DDBJ whole genome shotgun (WGS) entry which is preliminary data.</text>
</comment>
<evidence type="ECO:0000259" key="3">
    <source>
        <dbReference type="PROSITE" id="PS50067"/>
    </source>
</evidence>
<dbReference type="GO" id="GO:0005524">
    <property type="term" value="F:ATP binding"/>
    <property type="evidence" value="ECO:0007669"/>
    <property type="project" value="UniProtKB-UniRule"/>
</dbReference>
<dbReference type="Gene3D" id="3.40.850.10">
    <property type="entry name" value="Kinesin motor domain"/>
    <property type="match status" value="1"/>
</dbReference>
<feature type="domain" description="Kinesin motor" evidence="3">
    <location>
        <begin position="3"/>
        <end position="211"/>
    </location>
</feature>
<dbReference type="SUPFAM" id="SSF52540">
    <property type="entry name" value="P-loop containing nucleoside triphosphate hydrolases"/>
    <property type="match status" value="1"/>
</dbReference>
<dbReference type="SMART" id="SM00129">
    <property type="entry name" value="KISc"/>
    <property type="match status" value="1"/>
</dbReference>
<sequence length="211" mass="24135">MSSIRVVCRFRPQNKNELAQGGCSVITVNDNQTVNINGAESNHTFTFDSVYTDKWSQKQVYDDAAKPVIEDIMQGYNGTIFVYGQTSSGKTHTMQGPSIDDPELKGVIPRMINTVFDCISKAEEHIEFIVKASYIEIYMERIRDLLDTRKDNLKVREEKGKGVWVEGTSEVYIYREDDILEVMRTGQANRAIAETSKYHNTYNLLYLQILI</sequence>
<accession>A0A8J4PMC1</accession>
<proteinExistence type="inferred from homology"/>
<organism evidence="4 5">
    <name type="scientific">Polysphondylium violaceum</name>
    <dbReference type="NCBI Taxonomy" id="133409"/>
    <lineage>
        <taxon>Eukaryota</taxon>
        <taxon>Amoebozoa</taxon>
        <taxon>Evosea</taxon>
        <taxon>Eumycetozoa</taxon>
        <taxon>Dictyostelia</taxon>
        <taxon>Dictyosteliales</taxon>
        <taxon>Dictyosteliaceae</taxon>
        <taxon>Polysphondylium</taxon>
    </lineage>
</organism>
<dbReference type="PROSITE" id="PS50067">
    <property type="entry name" value="KINESIN_MOTOR_2"/>
    <property type="match status" value="1"/>
</dbReference>
<dbReference type="Pfam" id="PF00225">
    <property type="entry name" value="Kinesin"/>
    <property type="match status" value="1"/>
</dbReference>
<dbReference type="EMBL" id="AJWJ01000466">
    <property type="protein sequence ID" value="KAF2070630.1"/>
    <property type="molecule type" value="Genomic_DNA"/>
</dbReference>